<reference evidence="1" key="1">
    <citation type="submission" date="2019-08" db="EMBL/GenBank/DDBJ databases">
        <authorList>
            <person name="Kucharzyk K."/>
            <person name="Murdoch R.W."/>
            <person name="Higgins S."/>
            <person name="Loffler F."/>
        </authorList>
    </citation>
    <scope>NUCLEOTIDE SEQUENCE</scope>
</reference>
<proteinExistence type="predicted"/>
<name>A0A645I954_9ZZZZ</name>
<organism evidence="1">
    <name type="scientific">bioreactor metagenome</name>
    <dbReference type="NCBI Taxonomy" id="1076179"/>
    <lineage>
        <taxon>unclassified sequences</taxon>
        <taxon>metagenomes</taxon>
        <taxon>ecological metagenomes</taxon>
    </lineage>
</organism>
<gene>
    <name evidence="1" type="ORF">SDC9_191514</name>
</gene>
<protein>
    <submittedName>
        <fullName evidence="1">Uncharacterized protein</fullName>
    </submittedName>
</protein>
<dbReference type="AlphaFoldDB" id="A0A645I954"/>
<evidence type="ECO:0000313" key="1">
    <source>
        <dbReference type="EMBL" id="MPN43953.1"/>
    </source>
</evidence>
<sequence length="61" mass="6816">MGNKSHVEVIDIGDGSDKAVDFAEKVWDMLADEYYVGKTLEDVIKRPTPTDFVEVGLVDEK</sequence>
<comment type="caution">
    <text evidence="1">The sequence shown here is derived from an EMBL/GenBank/DDBJ whole genome shotgun (WGS) entry which is preliminary data.</text>
</comment>
<accession>A0A645I954</accession>
<dbReference type="EMBL" id="VSSQ01102705">
    <property type="protein sequence ID" value="MPN43953.1"/>
    <property type="molecule type" value="Genomic_DNA"/>
</dbReference>